<feature type="compositionally biased region" description="Basic and acidic residues" evidence="6">
    <location>
        <begin position="854"/>
        <end position="867"/>
    </location>
</feature>
<dbReference type="Proteomes" id="UP001177140">
    <property type="component" value="Unassembled WGS sequence"/>
</dbReference>
<organism evidence="8 9">
    <name type="scientific">Papaver nudicaule</name>
    <name type="common">Iceland poppy</name>
    <dbReference type="NCBI Taxonomy" id="74823"/>
    <lineage>
        <taxon>Eukaryota</taxon>
        <taxon>Viridiplantae</taxon>
        <taxon>Streptophyta</taxon>
        <taxon>Embryophyta</taxon>
        <taxon>Tracheophyta</taxon>
        <taxon>Spermatophyta</taxon>
        <taxon>Magnoliopsida</taxon>
        <taxon>Ranunculales</taxon>
        <taxon>Papaveraceae</taxon>
        <taxon>Papaveroideae</taxon>
        <taxon>Papaver</taxon>
    </lineage>
</organism>
<proteinExistence type="inferred from homology"/>
<feature type="region of interest" description="Disordered" evidence="6">
    <location>
        <begin position="851"/>
        <end position="908"/>
    </location>
</feature>
<evidence type="ECO:0000256" key="2">
    <source>
        <dbReference type="ARBA" id="ARBA00022670"/>
    </source>
</evidence>
<dbReference type="InterPro" id="IPR038765">
    <property type="entry name" value="Papain-like_cys_pep_sf"/>
</dbReference>
<comment type="function">
    <text evidence="5">Protease that catalyzes two essential functions in the SUMO pathway: processing of full-length SUMOs to their mature forms and deconjugation of SUMO from targeted proteins.</text>
</comment>
<dbReference type="GO" id="GO:0008234">
    <property type="term" value="F:cysteine-type peptidase activity"/>
    <property type="evidence" value="ECO:0007669"/>
    <property type="project" value="InterPro"/>
</dbReference>
<evidence type="ECO:0000256" key="4">
    <source>
        <dbReference type="ARBA" id="ARBA00022801"/>
    </source>
</evidence>
<evidence type="ECO:0000259" key="7">
    <source>
        <dbReference type="PROSITE" id="PS50600"/>
    </source>
</evidence>
<evidence type="ECO:0000256" key="6">
    <source>
        <dbReference type="SAM" id="MobiDB-lite"/>
    </source>
</evidence>
<keyword evidence="4" id="KW-0378">Hydrolase</keyword>
<dbReference type="PANTHER" id="PTHR47764:SF2">
    <property type="entry name" value="UBIQUITIN-LIKE PROTEASE FAMILY PROFILE DOMAIN-CONTAINING PROTEIN"/>
    <property type="match status" value="1"/>
</dbReference>
<keyword evidence="9" id="KW-1185">Reference proteome</keyword>
<feature type="domain" description="Ubiquitin-like protease family profile" evidence="7">
    <location>
        <begin position="453"/>
        <end position="647"/>
    </location>
</feature>
<evidence type="ECO:0000313" key="9">
    <source>
        <dbReference type="Proteomes" id="UP001177140"/>
    </source>
</evidence>
<dbReference type="PROSITE" id="PS50600">
    <property type="entry name" value="ULP_PROTEASE"/>
    <property type="match status" value="1"/>
</dbReference>
<dbReference type="Pfam" id="PF02902">
    <property type="entry name" value="Peptidase_C48"/>
    <property type="match status" value="1"/>
</dbReference>
<name>A0AA41VMF0_PAPNU</name>
<reference evidence="8" key="1">
    <citation type="submission" date="2022-03" db="EMBL/GenBank/DDBJ databases">
        <title>A functionally conserved STORR gene fusion in Papaver species that diverged 16.8 million years ago.</title>
        <authorList>
            <person name="Catania T."/>
        </authorList>
    </citation>
    <scope>NUCLEOTIDE SEQUENCE</scope>
    <source>
        <strain evidence="8">S-191538</strain>
    </source>
</reference>
<dbReference type="InterPro" id="IPR057375">
    <property type="entry name" value="ULP2A/B_PH"/>
</dbReference>
<evidence type="ECO:0000256" key="1">
    <source>
        <dbReference type="ARBA" id="ARBA00005234"/>
    </source>
</evidence>
<keyword evidence="2" id="KW-0645">Protease</keyword>
<dbReference type="AlphaFoldDB" id="A0AA41VMF0"/>
<feature type="compositionally biased region" description="Basic and acidic residues" evidence="6">
    <location>
        <begin position="875"/>
        <end position="885"/>
    </location>
</feature>
<protein>
    <recommendedName>
        <fullName evidence="7">Ubiquitin-like protease family profile domain-containing protein</fullName>
    </recommendedName>
</protein>
<dbReference type="EMBL" id="JAJJMA010250201">
    <property type="protein sequence ID" value="MCL7043763.1"/>
    <property type="molecule type" value="Genomic_DNA"/>
</dbReference>
<dbReference type="Gene3D" id="1.10.418.20">
    <property type="match status" value="1"/>
</dbReference>
<gene>
    <name evidence="8" type="ORF">MKW94_030322</name>
</gene>
<evidence type="ECO:0000313" key="8">
    <source>
        <dbReference type="EMBL" id="MCL7043763.1"/>
    </source>
</evidence>
<comment type="similarity">
    <text evidence="1">Belongs to the peptidase C48 family.</text>
</comment>
<dbReference type="GO" id="GO:0006508">
    <property type="term" value="P:proteolysis"/>
    <property type="evidence" value="ECO:0007669"/>
    <property type="project" value="UniProtKB-KW"/>
</dbReference>
<sequence>MKRKSSQKKEDDVYSFTEDDAKIEHDSKTNMKKYQHAFAISMRRPRKDVSPVTKYDFLNCFSRGSNDAQVGTSEAPIIEIDSSNSGHKSRRKSDSGNKQEIKSLYDSNNVGSRGSNYAQVGTSEASIVEDGPGNSGCKSKRKSKTVLLKSLYAGPTSREGSVTKERISGLDEMLVSDTNSSELHVLSSSDNDESGNIFCESPGISSCRVKDSSLAVPSSGKIHTISQDLPSDNDSPDVMLVDVKCGKQSSPRFCSSVIGEIEGCAEDSASDHNSSEWDRVNINTEVVVSPDLLKYEDKYGERNCSESSLTFSHSCIKLECTNLYGKREPFSSEWANSQVSSIECQWFSPVQTALVKICITPIAEKEVEDVNDDPGHLELKLAVSDPLWSNTQEKIHSLDSRYRALWKHVLDNDDTWECGFSRESGLSCLKDTSPNIDEHFDGVIYPQSDPDAVIITKRDIELLQPETFLNDTIIDFYIKYLKTRIPPEDGQRFHFFNSFFFRKLADLDKDLPSASQGRKGFQRVRKWTRKVNLFEKDYVFIPINFHHHWSLIILCHPGEVANSKGEDVENSVKVPCILHMNSIEGSHRGLMKVIQSYLLEEWNERTAGASEDFSSKFHNLRFVNLEVPQQENSYDCGLFLLHYVECFLQEAPVNFSPFNIAKDSNFLSVNWFVPAEASRKRSVIFNLINELAEDRRREHAPTADNDKHDLSVGNTENDSGEESGMPSVSEAGTSGRICHADSSFSIAGLRIEYELLESSAESFTEAESQTDSFQQLNGSELQENAEIDEQFPNAPPGELHKIALYNVGVSEELGEDENEGYNVETSSLGSRAGMKLGMELQHILTYNLLEQEETEKPRSSSAEDARCIVDSPTSAHERPEDRIVEDSEEVAVSPEDSRCMVGNPAPAHERPEDCIVVEDSEEVTVSPEFRCIVGSPAPAHERPEDRIVEDSEEVTVSPEFWCIVGSPAPAPAHVRLEDCIVEDSQEVNMVMAS</sequence>
<comment type="caution">
    <text evidence="8">The sequence shown here is derived from an EMBL/GenBank/DDBJ whole genome shotgun (WGS) entry which is preliminary data.</text>
</comment>
<feature type="region of interest" description="Disordered" evidence="6">
    <location>
        <begin position="72"/>
        <end position="117"/>
    </location>
</feature>
<dbReference type="SUPFAM" id="SSF54001">
    <property type="entry name" value="Cysteine proteinases"/>
    <property type="match status" value="1"/>
</dbReference>
<dbReference type="PANTHER" id="PTHR47764">
    <property type="entry name" value="UBIQUITIN-LIKE-SPECIFIC PROTEASE 2B-RELATED"/>
    <property type="match status" value="1"/>
</dbReference>
<dbReference type="Pfam" id="PF25352">
    <property type="entry name" value="PH_ULP"/>
    <property type="match status" value="1"/>
</dbReference>
<feature type="compositionally biased region" description="Basic and acidic residues" evidence="6">
    <location>
        <begin position="92"/>
        <end position="103"/>
    </location>
</feature>
<evidence type="ECO:0000256" key="5">
    <source>
        <dbReference type="ARBA" id="ARBA00057729"/>
    </source>
</evidence>
<feature type="compositionally biased region" description="Basic and acidic residues" evidence="6">
    <location>
        <begin position="695"/>
        <end position="710"/>
    </location>
</feature>
<dbReference type="Gene3D" id="3.30.310.130">
    <property type="entry name" value="Ubiquitin-related"/>
    <property type="match status" value="1"/>
</dbReference>
<dbReference type="FunFam" id="3.30.310.130:FF:000006">
    <property type="entry name" value="Probable ubiquitin-like-specific protease 2B"/>
    <property type="match status" value="1"/>
</dbReference>
<feature type="compositionally biased region" description="Basic and acidic residues" evidence="6">
    <location>
        <begin position="19"/>
        <end position="28"/>
    </location>
</feature>
<evidence type="ECO:0000256" key="3">
    <source>
        <dbReference type="ARBA" id="ARBA00022786"/>
    </source>
</evidence>
<keyword evidence="3" id="KW-0833">Ubl conjugation pathway</keyword>
<feature type="region of interest" description="Disordered" evidence="6">
    <location>
        <begin position="695"/>
        <end position="734"/>
    </location>
</feature>
<feature type="region of interest" description="Disordered" evidence="6">
    <location>
        <begin position="1"/>
        <end position="28"/>
    </location>
</feature>
<dbReference type="InterPro" id="IPR003653">
    <property type="entry name" value="Peptidase_C48_C"/>
</dbReference>
<accession>A0AA41VMF0</accession>
<feature type="compositionally biased region" description="Polar residues" evidence="6">
    <location>
        <begin position="105"/>
        <end position="117"/>
    </location>
</feature>